<keyword evidence="1" id="KW-0732">Signal</keyword>
<dbReference type="InterPro" id="IPR035076">
    <property type="entry name" value="Toxin/TOLIP"/>
</dbReference>
<feature type="non-terminal residue" evidence="3">
    <location>
        <position position="1"/>
    </location>
</feature>
<organism evidence="3">
    <name type="scientific">Schistocephalus solidus</name>
    <name type="common">Tapeworm</name>
    <dbReference type="NCBI Taxonomy" id="70667"/>
    <lineage>
        <taxon>Eukaryota</taxon>
        <taxon>Metazoa</taxon>
        <taxon>Spiralia</taxon>
        <taxon>Lophotrochozoa</taxon>
        <taxon>Platyhelminthes</taxon>
        <taxon>Cestoda</taxon>
        <taxon>Eucestoda</taxon>
        <taxon>Diphyllobothriidea</taxon>
        <taxon>Diphyllobothriidae</taxon>
        <taxon>Schistocephalus</taxon>
    </lineage>
</organism>
<evidence type="ECO:0000259" key="2">
    <source>
        <dbReference type="Pfam" id="PF00087"/>
    </source>
</evidence>
<dbReference type="EMBL" id="GEEE01020041">
    <property type="protein sequence ID" value="JAP43184.1"/>
    <property type="molecule type" value="Transcribed_RNA"/>
</dbReference>
<feature type="domain" description="Snake toxin/toxin-like" evidence="2">
    <location>
        <begin position="35"/>
        <end position="104"/>
    </location>
</feature>
<dbReference type="Pfam" id="PF00087">
    <property type="entry name" value="Toxin_TOLIP"/>
    <property type="match status" value="1"/>
</dbReference>
<accession>A0A0X3NTR1</accession>
<sequence>FCNSCICPRCALSCMHMQLIGLLLIATLTSRCSALECYKCTNCKDNYTQKPPASGCEFCQTKTKYENNELKQISRDCVQTCTQSSTVIKGEGDRIECCKTDLCNGATFQMGTSICMLVLCFSSLIIPW</sequence>
<reference evidence="3" key="1">
    <citation type="submission" date="2016-01" db="EMBL/GenBank/DDBJ databases">
        <title>Reference transcriptome for the parasite Schistocephalus solidus: insights into the molecular evolution of parasitism.</title>
        <authorList>
            <person name="Hebert F.O."/>
            <person name="Grambauer S."/>
            <person name="Barber I."/>
            <person name="Landry C.R."/>
            <person name="Aubin-Horth N."/>
        </authorList>
    </citation>
    <scope>NUCLEOTIDE SEQUENCE</scope>
</reference>
<feature type="chain" id="PRO_5007050728" description="Snake toxin/toxin-like domain-containing protein" evidence="1">
    <location>
        <begin position="35"/>
        <end position="128"/>
    </location>
</feature>
<feature type="signal peptide" evidence="1">
    <location>
        <begin position="1"/>
        <end position="34"/>
    </location>
</feature>
<dbReference type="SUPFAM" id="SSF57302">
    <property type="entry name" value="Snake toxin-like"/>
    <property type="match status" value="1"/>
</dbReference>
<evidence type="ECO:0000256" key="1">
    <source>
        <dbReference type="SAM" id="SignalP"/>
    </source>
</evidence>
<evidence type="ECO:0000313" key="3">
    <source>
        <dbReference type="EMBL" id="JAP43184.1"/>
    </source>
</evidence>
<dbReference type="Gene3D" id="2.10.60.10">
    <property type="entry name" value="CD59"/>
    <property type="match status" value="1"/>
</dbReference>
<proteinExistence type="predicted"/>
<dbReference type="InterPro" id="IPR045860">
    <property type="entry name" value="Snake_toxin-like_sf"/>
</dbReference>
<name>A0A0X3NTR1_SCHSO</name>
<protein>
    <recommendedName>
        <fullName evidence="2">Snake toxin/toxin-like domain-containing protein</fullName>
    </recommendedName>
</protein>
<dbReference type="AlphaFoldDB" id="A0A0X3NTR1"/>
<gene>
    <name evidence="3" type="ORF">TR87161</name>
</gene>